<keyword evidence="1" id="KW-1133">Transmembrane helix</keyword>
<dbReference type="Proteomes" id="UP000091820">
    <property type="component" value="Unassembled WGS sequence"/>
</dbReference>
<keyword evidence="1" id="KW-0472">Membrane</keyword>
<dbReference type="VEuPathDB" id="VectorBase:GBRI032595"/>
<evidence type="ECO:0000313" key="2">
    <source>
        <dbReference type="EnsemblMetazoa" id="GBRI032595-PA"/>
    </source>
</evidence>
<dbReference type="EnsemblMetazoa" id="GBRI032595-RA">
    <property type="protein sequence ID" value="GBRI032595-PA"/>
    <property type="gene ID" value="GBRI032595"/>
</dbReference>
<sequence>MAKSQCDTMFRLLSPANYSMTKLLKTAAINNKYYQHKYTHIAFSRLTKSILYTMQHIENTNVALLTRQLRNLQVSKLEMSNDSTHNLIKYTIAYFLIITISVLSMVHSQIFFNNVHVHVHVRVIVCCTSTTTYPVVCAEDIFYMRNPNEFVKKFHAKANEPHKSTCMRACCLPHLHQYTYLLHLLNCIDFVISQLMVNAGNHEIMKLLNVIELNHSKD</sequence>
<organism evidence="2 3">
    <name type="scientific">Glossina brevipalpis</name>
    <dbReference type="NCBI Taxonomy" id="37001"/>
    <lineage>
        <taxon>Eukaryota</taxon>
        <taxon>Metazoa</taxon>
        <taxon>Ecdysozoa</taxon>
        <taxon>Arthropoda</taxon>
        <taxon>Hexapoda</taxon>
        <taxon>Insecta</taxon>
        <taxon>Pterygota</taxon>
        <taxon>Neoptera</taxon>
        <taxon>Endopterygota</taxon>
        <taxon>Diptera</taxon>
        <taxon>Brachycera</taxon>
        <taxon>Muscomorpha</taxon>
        <taxon>Hippoboscoidea</taxon>
        <taxon>Glossinidae</taxon>
        <taxon>Glossina</taxon>
    </lineage>
</organism>
<dbReference type="AlphaFoldDB" id="A0A1A9WUH1"/>
<keyword evidence="1" id="KW-0812">Transmembrane</keyword>
<evidence type="ECO:0000313" key="3">
    <source>
        <dbReference type="Proteomes" id="UP000091820"/>
    </source>
</evidence>
<name>A0A1A9WUH1_9MUSC</name>
<protein>
    <submittedName>
        <fullName evidence="2">Uncharacterized protein</fullName>
    </submittedName>
</protein>
<keyword evidence="3" id="KW-1185">Reference proteome</keyword>
<accession>A0A1A9WUH1</accession>
<reference evidence="2" key="2">
    <citation type="submission" date="2020-05" db="UniProtKB">
        <authorList>
            <consortium name="EnsemblMetazoa"/>
        </authorList>
    </citation>
    <scope>IDENTIFICATION</scope>
    <source>
        <strain evidence="2">IAEA</strain>
    </source>
</reference>
<reference evidence="3" key="1">
    <citation type="submission" date="2014-03" db="EMBL/GenBank/DDBJ databases">
        <authorList>
            <person name="Aksoy S."/>
            <person name="Warren W."/>
            <person name="Wilson R.K."/>
        </authorList>
    </citation>
    <scope>NUCLEOTIDE SEQUENCE [LARGE SCALE GENOMIC DNA]</scope>
    <source>
        <strain evidence="3">IAEA</strain>
    </source>
</reference>
<proteinExistence type="predicted"/>
<evidence type="ECO:0000256" key="1">
    <source>
        <dbReference type="SAM" id="Phobius"/>
    </source>
</evidence>
<feature type="transmembrane region" description="Helical" evidence="1">
    <location>
        <begin position="87"/>
        <end position="106"/>
    </location>
</feature>